<sequence>MANIRFDPTELRKYGGLTLVARTLVEGFITGVHKSPYKGFSVEFAEHRQYYPGDEIRHIDWRAYGKTDRYYIKEYEEETNLKSYLLVDASGSMAFRGAPGQPSKFEYAQYVAASLSYMMLHQMDAVGLITHDTKVRSLIPPHANTKHLLQLISTLEKTTPGDETSMGKIWHELAAHHLKRRGMVFILSDFFDNIDSLVRALQHLRHRRHEVVLLQILAPEEIEFPYSRMTQFRNLEIGANKLLVDPRRIREEYLKNFENFCTTLRRKAGDLKIDYHLLRTDQPADRALGIYLTVRNQRA</sequence>
<evidence type="ECO:0000313" key="3">
    <source>
        <dbReference type="Proteomes" id="UP000464378"/>
    </source>
</evidence>
<protein>
    <recommendedName>
        <fullName evidence="1">DUF58 domain-containing protein</fullName>
    </recommendedName>
</protein>
<feature type="domain" description="DUF58" evidence="1">
    <location>
        <begin position="46"/>
        <end position="256"/>
    </location>
</feature>
<evidence type="ECO:0000313" key="2">
    <source>
        <dbReference type="EMBL" id="VIP04140.1"/>
    </source>
</evidence>
<dbReference type="InParanoid" id="A0A6C2YR68"/>
<dbReference type="Proteomes" id="UP000464378">
    <property type="component" value="Chromosome"/>
</dbReference>
<dbReference type="RefSeq" id="WP_162659264.1">
    <property type="nucleotide sequence ID" value="NZ_LR593887.1"/>
</dbReference>
<dbReference type="EMBL" id="LR593887">
    <property type="protein sequence ID" value="VTS05645.1"/>
    <property type="molecule type" value="Genomic_DNA"/>
</dbReference>
<dbReference type="InterPro" id="IPR036465">
    <property type="entry name" value="vWFA_dom_sf"/>
</dbReference>
<dbReference type="PANTHER" id="PTHR33608">
    <property type="entry name" value="BLL2464 PROTEIN"/>
    <property type="match status" value="1"/>
</dbReference>
<organism evidence="2">
    <name type="scientific">Tuwongella immobilis</name>
    <dbReference type="NCBI Taxonomy" id="692036"/>
    <lineage>
        <taxon>Bacteria</taxon>
        <taxon>Pseudomonadati</taxon>
        <taxon>Planctomycetota</taxon>
        <taxon>Planctomycetia</taxon>
        <taxon>Gemmatales</taxon>
        <taxon>Gemmataceae</taxon>
        <taxon>Tuwongella</taxon>
    </lineage>
</organism>
<evidence type="ECO:0000259" key="1">
    <source>
        <dbReference type="Pfam" id="PF01882"/>
    </source>
</evidence>
<dbReference type="SUPFAM" id="SSF53300">
    <property type="entry name" value="vWA-like"/>
    <property type="match status" value="1"/>
</dbReference>
<dbReference type="PANTHER" id="PTHR33608:SF7">
    <property type="entry name" value="DUF58 DOMAIN-CONTAINING PROTEIN"/>
    <property type="match status" value="1"/>
</dbReference>
<dbReference type="AlphaFoldDB" id="A0A6C2YR68"/>
<accession>A0A6C2YR68</accession>
<dbReference type="InterPro" id="IPR002881">
    <property type="entry name" value="DUF58"/>
</dbReference>
<dbReference type="Pfam" id="PF01882">
    <property type="entry name" value="DUF58"/>
    <property type="match status" value="1"/>
</dbReference>
<dbReference type="EMBL" id="LR586016">
    <property type="protein sequence ID" value="VIP04140.1"/>
    <property type="molecule type" value="Genomic_DNA"/>
</dbReference>
<gene>
    <name evidence="2" type="ORF">GMBLW1_50530</name>
</gene>
<reference evidence="2" key="1">
    <citation type="submission" date="2019-04" db="EMBL/GenBank/DDBJ databases">
        <authorList>
            <consortium name="Science for Life Laboratories"/>
        </authorList>
    </citation>
    <scope>NUCLEOTIDE SEQUENCE</scope>
    <source>
        <strain evidence="2">MBLW1</strain>
    </source>
</reference>
<keyword evidence="3" id="KW-1185">Reference proteome</keyword>
<name>A0A6C2YR68_9BACT</name>
<dbReference type="Gene3D" id="3.40.50.410">
    <property type="entry name" value="von Willebrand factor, type A domain"/>
    <property type="match status" value="1"/>
</dbReference>
<dbReference type="KEGG" id="tim:GMBLW1_50530"/>
<proteinExistence type="predicted"/>